<reference evidence="2 3" key="1">
    <citation type="journal article" date="2020" name="Arch. Microbiol.">
        <title>Bradyrhizobium campsiandrae sp. nov., a nitrogen-fixing bacterial strain isolated from a native leguminous tree from the Amazon adapted to flooded conditions.</title>
        <authorList>
            <person name="Cabral Michel D."/>
            <person name="Martins da Costa E."/>
            <person name="Azarias Guimaraes A."/>
            <person name="Soares de Carvalho T."/>
            <person name="Santos de Castro Caputo P."/>
            <person name="Willems A."/>
            <person name="de Souza Moreira F.M."/>
        </authorList>
    </citation>
    <scope>NUCLEOTIDE SEQUENCE [LARGE SCALE GENOMIC DNA]</scope>
    <source>
        <strain evidence="3">INPA 384B</strain>
    </source>
</reference>
<comment type="caution">
    <text evidence="2">The sequence shown here is derived from an EMBL/GenBank/DDBJ whole genome shotgun (WGS) entry which is preliminary data.</text>
</comment>
<accession>A0ABR7U801</accession>
<organism evidence="2 3">
    <name type="scientific">Bradyrhizobium campsiandrae</name>
    <dbReference type="NCBI Taxonomy" id="1729892"/>
    <lineage>
        <taxon>Bacteria</taxon>
        <taxon>Pseudomonadati</taxon>
        <taxon>Pseudomonadota</taxon>
        <taxon>Alphaproteobacteria</taxon>
        <taxon>Hyphomicrobiales</taxon>
        <taxon>Nitrobacteraceae</taxon>
        <taxon>Bradyrhizobium</taxon>
    </lineage>
</organism>
<evidence type="ECO:0000256" key="1">
    <source>
        <dbReference type="SAM" id="MobiDB-lite"/>
    </source>
</evidence>
<gene>
    <name evidence="2" type="ORF">HA482_18050</name>
</gene>
<feature type="region of interest" description="Disordered" evidence="1">
    <location>
        <begin position="1"/>
        <end position="24"/>
    </location>
</feature>
<dbReference type="Proteomes" id="UP000639516">
    <property type="component" value="Unassembled WGS sequence"/>
</dbReference>
<keyword evidence="3" id="KW-1185">Reference proteome</keyword>
<evidence type="ECO:0000313" key="2">
    <source>
        <dbReference type="EMBL" id="MBC9980110.1"/>
    </source>
</evidence>
<dbReference type="RefSeq" id="WP_188096419.1">
    <property type="nucleotide sequence ID" value="NZ_JAANIH010000003.1"/>
</dbReference>
<evidence type="ECO:0000313" key="3">
    <source>
        <dbReference type="Proteomes" id="UP000639516"/>
    </source>
</evidence>
<sequence length="70" mass="7677">MSRKMPGVLSVPVSSQSEPMPRSPGWARWMAEALAYRAEPEGAKKIAGAEAPVRRDPAPVRVLRRVSPRP</sequence>
<proteinExistence type="predicted"/>
<name>A0ABR7U801_9BRAD</name>
<dbReference type="EMBL" id="JAATTO010000024">
    <property type="protein sequence ID" value="MBC9980110.1"/>
    <property type="molecule type" value="Genomic_DNA"/>
</dbReference>
<protein>
    <submittedName>
        <fullName evidence="2">Uncharacterized protein</fullName>
    </submittedName>
</protein>